<dbReference type="InterPro" id="IPR005311">
    <property type="entry name" value="PBP_dimer"/>
</dbReference>
<accession>A0ABQ0E070</accession>
<feature type="domain" description="Penicillin-binding protein dimerisation" evidence="13">
    <location>
        <begin position="57"/>
        <end position="225"/>
    </location>
</feature>
<keyword evidence="10" id="KW-0961">Cell wall biogenesis/degradation</keyword>
<keyword evidence="3" id="KW-1003">Cell membrane</keyword>
<dbReference type="InterPro" id="IPR001460">
    <property type="entry name" value="PCN-bd_Tpept"/>
</dbReference>
<keyword evidence="8 11" id="KW-1133">Transmembrane helix</keyword>
<dbReference type="InterPro" id="IPR050515">
    <property type="entry name" value="Beta-lactam/transpept"/>
</dbReference>
<dbReference type="EMBL" id="BAAFSF010000001">
    <property type="protein sequence ID" value="GAB1251081.1"/>
    <property type="molecule type" value="Genomic_DNA"/>
</dbReference>
<evidence type="ECO:0000256" key="11">
    <source>
        <dbReference type="SAM" id="Phobius"/>
    </source>
</evidence>
<keyword evidence="5 11" id="KW-0812">Transmembrane</keyword>
<evidence type="ECO:0000256" key="6">
    <source>
        <dbReference type="ARBA" id="ARBA00022960"/>
    </source>
</evidence>
<proteinExistence type="predicted"/>
<keyword evidence="7" id="KW-0573">Peptidoglycan synthesis</keyword>
<protein>
    <submittedName>
        <fullName evidence="14">Penicillin-binding protein 2</fullName>
    </submittedName>
</protein>
<comment type="subcellular location">
    <subcellularLocation>
        <location evidence="2">Cell membrane</location>
    </subcellularLocation>
    <subcellularLocation>
        <location evidence="1">Membrane</location>
        <topology evidence="1">Single-pass membrane protein</topology>
    </subcellularLocation>
</comment>
<dbReference type="InterPro" id="IPR012338">
    <property type="entry name" value="Beta-lactam/transpept-like"/>
</dbReference>
<dbReference type="PANTHER" id="PTHR30627:SF2">
    <property type="entry name" value="PEPTIDOGLYCAN D,D-TRANSPEPTIDASE MRDA"/>
    <property type="match status" value="1"/>
</dbReference>
<evidence type="ECO:0000259" key="12">
    <source>
        <dbReference type="Pfam" id="PF00905"/>
    </source>
</evidence>
<evidence type="ECO:0000256" key="4">
    <source>
        <dbReference type="ARBA" id="ARBA00022645"/>
    </source>
</evidence>
<dbReference type="Pfam" id="PF03717">
    <property type="entry name" value="PBP_dimer"/>
    <property type="match status" value="1"/>
</dbReference>
<reference evidence="14 15" key="1">
    <citation type="journal article" date="2025" name="Int. J. Syst. Evol. Microbiol.">
        <title>Desulfovibrio falkowii sp. nov., Porphyromonas miyakawae sp. nov., Mediterraneibacter flintii sp. nov. and Owariibacterium komagatae gen. nov., sp. nov., isolated from human faeces.</title>
        <authorList>
            <person name="Hamaguchi T."/>
            <person name="Ohara M."/>
            <person name="Hisatomi A."/>
            <person name="Sekiguchi K."/>
            <person name="Takeda J.I."/>
            <person name="Ueyama J."/>
            <person name="Ito M."/>
            <person name="Nishiwaki H."/>
            <person name="Ogi T."/>
            <person name="Hirayama M."/>
            <person name="Ohkuma M."/>
            <person name="Sakamoto M."/>
            <person name="Ohno K."/>
        </authorList>
    </citation>
    <scope>NUCLEOTIDE SEQUENCE [LARGE SCALE GENOMIC DNA]</scope>
    <source>
        <strain evidence="14 15">13CB11C</strain>
    </source>
</reference>
<feature type="transmembrane region" description="Helical" evidence="11">
    <location>
        <begin position="15"/>
        <end position="35"/>
    </location>
</feature>
<evidence type="ECO:0000256" key="10">
    <source>
        <dbReference type="ARBA" id="ARBA00023316"/>
    </source>
</evidence>
<dbReference type="Proteomes" id="UP001628220">
    <property type="component" value="Unassembled WGS sequence"/>
</dbReference>
<evidence type="ECO:0000256" key="7">
    <source>
        <dbReference type="ARBA" id="ARBA00022984"/>
    </source>
</evidence>
<keyword evidence="4" id="KW-0645">Protease</keyword>
<dbReference type="Pfam" id="PF00905">
    <property type="entry name" value="Transpeptidase"/>
    <property type="match status" value="1"/>
</dbReference>
<gene>
    <name evidence="14" type="primary">mrdA</name>
    <name evidence="14" type="ORF">Tsumi_01850</name>
</gene>
<evidence type="ECO:0000313" key="14">
    <source>
        <dbReference type="EMBL" id="GAB1251081.1"/>
    </source>
</evidence>
<evidence type="ECO:0000256" key="5">
    <source>
        <dbReference type="ARBA" id="ARBA00022692"/>
    </source>
</evidence>
<dbReference type="RefSeq" id="WP_411914895.1">
    <property type="nucleotide sequence ID" value="NZ_BAAFSF010000001.1"/>
</dbReference>
<keyword evidence="15" id="KW-1185">Reference proteome</keyword>
<dbReference type="Gene3D" id="3.30.1390.30">
    <property type="entry name" value="Penicillin-binding protein 2a, domain 3"/>
    <property type="match status" value="1"/>
</dbReference>
<evidence type="ECO:0000256" key="1">
    <source>
        <dbReference type="ARBA" id="ARBA00004167"/>
    </source>
</evidence>
<feature type="domain" description="Penicillin-binding protein transpeptidase" evidence="12">
    <location>
        <begin position="264"/>
        <end position="577"/>
    </location>
</feature>
<evidence type="ECO:0000259" key="13">
    <source>
        <dbReference type="Pfam" id="PF03717"/>
    </source>
</evidence>
<organism evidence="14 15">
    <name type="scientific">Porphyromonas miyakawae</name>
    <dbReference type="NCBI Taxonomy" id="3137470"/>
    <lineage>
        <taxon>Bacteria</taxon>
        <taxon>Pseudomonadati</taxon>
        <taxon>Bacteroidota</taxon>
        <taxon>Bacteroidia</taxon>
        <taxon>Bacteroidales</taxon>
        <taxon>Porphyromonadaceae</taxon>
        <taxon>Porphyromonas</taxon>
    </lineage>
</organism>
<evidence type="ECO:0000256" key="2">
    <source>
        <dbReference type="ARBA" id="ARBA00004236"/>
    </source>
</evidence>
<evidence type="ECO:0000256" key="3">
    <source>
        <dbReference type="ARBA" id="ARBA00022475"/>
    </source>
</evidence>
<keyword evidence="6" id="KW-0133">Cell shape</keyword>
<dbReference type="SUPFAM" id="SSF56519">
    <property type="entry name" value="Penicillin binding protein dimerisation domain"/>
    <property type="match status" value="1"/>
</dbReference>
<evidence type="ECO:0000256" key="9">
    <source>
        <dbReference type="ARBA" id="ARBA00023136"/>
    </source>
</evidence>
<keyword evidence="9 11" id="KW-0472">Membrane</keyword>
<dbReference type="Gene3D" id="3.40.710.10">
    <property type="entry name" value="DD-peptidase/beta-lactamase superfamily"/>
    <property type="match status" value="1"/>
</dbReference>
<evidence type="ECO:0000256" key="8">
    <source>
        <dbReference type="ARBA" id="ARBA00022989"/>
    </source>
</evidence>
<keyword evidence="4" id="KW-0121">Carboxypeptidase</keyword>
<dbReference type="Gene3D" id="3.90.1310.10">
    <property type="entry name" value="Penicillin-binding protein 2a (Domain 2)"/>
    <property type="match status" value="1"/>
</dbReference>
<sequence>MPKAHPKNDFGDRQVLMVLLSAVVIFGYIGRLFYLQIISDEYTRKAERNAFYYRIQYPARGAIFDRNDKLVVYNEPVYDIMVTMHDLSQFDTIAFCNLLGVNKTFFDARLAAVTDRKVNPGYTRYAPQLLLSQVTPEYAGRFQEQLFRFPGFSVRQRYTRHFTMPNAAHILGYLGECNRNELEADSTLSVGDYIGKSGVEKSYEKVLRGQKGYEVLLRDARGRLQGRYNNGLNDIPGEPGKNINLSIDMDLQAFGERLMRGKLGAIVAIEPSTGEILAMVSSPGYDPSRLTGKDLPENYRILQTAIGKPLFNRATMGTYPPGSTFKAAQGAMFLSEGVINLSTRFPCYHGYPPLHNKPACHGHSSPLGIQFAIATSCNSFFCWGLRNMIDDRNRYSSAQEAFTHWKDHMVDLGFGYCLGIDLPGEKRGYIPNSDVYDKIYKGRWNSSTIISVAIGQGEVTVTPLQIANLAATVANRGYYYKPHIVKRIQGGTLDSIYLTPHVTTIDRSAWQVIADGMADAVKMGTCRGADFAPGEIVVCGKTGTAQNPHGKDHSAFMGFAPKDNPRIAVAVYVENGGFGAVYGVPIGRLMIEYYLRNGELSPSGEAVARVMEERQIAYGQTI</sequence>
<dbReference type="PANTHER" id="PTHR30627">
    <property type="entry name" value="PEPTIDOGLYCAN D,D-TRANSPEPTIDASE"/>
    <property type="match status" value="1"/>
</dbReference>
<keyword evidence="4" id="KW-0378">Hydrolase</keyword>
<evidence type="ECO:0000313" key="15">
    <source>
        <dbReference type="Proteomes" id="UP001628220"/>
    </source>
</evidence>
<dbReference type="InterPro" id="IPR036138">
    <property type="entry name" value="PBP_dimer_sf"/>
</dbReference>
<name>A0ABQ0E070_9PORP</name>
<dbReference type="SUPFAM" id="SSF56601">
    <property type="entry name" value="beta-lactamase/transpeptidase-like"/>
    <property type="match status" value="1"/>
</dbReference>
<comment type="caution">
    <text evidence="14">The sequence shown here is derived from an EMBL/GenBank/DDBJ whole genome shotgun (WGS) entry which is preliminary data.</text>
</comment>